<dbReference type="Proteomes" id="UP001652338">
    <property type="component" value="Unassembled WGS sequence"/>
</dbReference>
<evidence type="ECO:0000256" key="5">
    <source>
        <dbReference type="ARBA" id="ARBA00001947"/>
    </source>
</evidence>
<evidence type="ECO:0000256" key="10">
    <source>
        <dbReference type="ARBA" id="ARBA00022490"/>
    </source>
</evidence>
<dbReference type="InterPro" id="IPR013658">
    <property type="entry name" value="SGL"/>
</dbReference>
<evidence type="ECO:0000256" key="3">
    <source>
        <dbReference type="ARBA" id="ARBA00001936"/>
    </source>
</evidence>
<dbReference type="PANTHER" id="PTHR10907">
    <property type="entry name" value="REGUCALCIN"/>
    <property type="match status" value="1"/>
</dbReference>
<keyword evidence="17" id="KW-1185">Reference proteome</keyword>
<dbReference type="PRINTS" id="PR01791">
    <property type="entry name" value="REGUCALCIN"/>
</dbReference>
<dbReference type="InterPro" id="IPR005511">
    <property type="entry name" value="SMP-30"/>
</dbReference>
<evidence type="ECO:0000256" key="8">
    <source>
        <dbReference type="ARBA" id="ARBA00013227"/>
    </source>
</evidence>
<reference evidence="16 17" key="1">
    <citation type="journal article" date="2021" name="ISME Commun">
        <title>Automated analysis of genomic sequences facilitates high-throughput and comprehensive description of bacteria.</title>
        <authorList>
            <person name="Hitch T.C.A."/>
        </authorList>
    </citation>
    <scope>NUCLEOTIDE SEQUENCE [LARGE SCALE GENOMIC DNA]</scope>
    <source>
        <strain evidence="16 17">Sanger_29</strain>
    </source>
</reference>
<evidence type="ECO:0000256" key="11">
    <source>
        <dbReference type="ARBA" id="ARBA00022723"/>
    </source>
</evidence>
<dbReference type="EMBL" id="JAOQKE010000003">
    <property type="protein sequence ID" value="MCU6724581.1"/>
    <property type="molecule type" value="Genomic_DNA"/>
</dbReference>
<comment type="catalytic activity">
    <reaction evidence="1">
        <text>D-glucono-1,5-lactone + H2O = D-gluconate + H(+)</text>
        <dbReference type="Rhea" id="RHEA:10440"/>
        <dbReference type="ChEBI" id="CHEBI:15377"/>
        <dbReference type="ChEBI" id="CHEBI:15378"/>
        <dbReference type="ChEBI" id="CHEBI:16217"/>
        <dbReference type="ChEBI" id="CHEBI:18391"/>
        <dbReference type="EC" id="3.1.1.17"/>
    </reaction>
</comment>
<protein>
    <recommendedName>
        <fullName evidence="9">Regucalcin</fullName>
        <ecNumber evidence="8">3.1.1.17</ecNumber>
    </recommendedName>
    <alternativeName>
        <fullName evidence="14">Gluconolactonase</fullName>
    </alternativeName>
</protein>
<dbReference type="SUPFAM" id="SSF63829">
    <property type="entry name" value="Calcium-dependent phosphotriesterase"/>
    <property type="match status" value="1"/>
</dbReference>
<evidence type="ECO:0000313" key="16">
    <source>
        <dbReference type="EMBL" id="MCU6724581.1"/>
    </source>
</evidence>
<evidence type="ECO:0000256" key="12">
    <source>
        <dbReference type="ARBA" id="ARBA00022801"/>
    </source>
</evidence>
<accession>A0ABT2SJT5</accession>
<name>A0ABT2SJT5_9FIRM</name>
<comment type="cofactor">
    <cofactor evidence="3">
        <name>Mn(2+)</name>
        <dbReference type="ChEBI" id="CHEBI:29035"/>
    </cofactor>
</comment>
<evidence type="ECO:0000259" key="15">
    <source>
        <dbReference type="Pfam" id="PF08450"/>
    </source>
</evidence>
<evidence type="ECO:0000256" key="1">
    <source>
        <dbReference type="ARBA" id="ARBA00001589"/>
    </source>
</evidence>
<comment type="similarity">
    <text evidence="7">Belongs to the SMP-30/CGR1 family.</text>
</comment>
<evidence type="ECO:0000256" key="4">
    <source>
        <dbReference type="ARBA" id="ARBA00001946"/>
    </source>
</evidence>
<keyword evidence="11" id="KW-0479">Metal-binding</keyword>
<keyword evidence="10" id="KW-0963">Cytoplasm</keyword>
<proteinExistence type="inferred from homology"/>
<comment type="cofactor">
    <cofactor evidence="5">
        <name>Zn(2+)</name>
        <dbReference type="ChEBI" id="CHEBI:29105"/>
    </cofactor>
</comment>
<dbReference type="InterPro" id="IPR011042">
    <property type="entry name" value="6-blade_b-propeller_TolB-like"/>
</dbReference>
<feature type="domain" description="SMP-30/Gluconolactonase/LRE-like region" evidence="15">
    <location>
        <begin position="13"/>
        <end position="254"/>
    </location>
</feature>
<evidence type="ECO:0000256" key="9">
    <source>
        <dbReference type="ARBA" id="ARBA00016808"/>
    </source>
</evidence>
<evidence type="ECO:0000313" key="17">
    <source>
        <dbReference type="Proteomes" id="UP001652338"/>
    </source>
</evidence>
<keyword evidence="12" id="KW-0378">Hydrolase</keyword>
<dbReference type="Gene3D" id="2.120.10.30">
    <property type="entry name" value="TolB, C-terminal domain"/>
    <property type="match status" value="1"/>
</dbReference>
<dbReference type="InterPro" id="IPR008367">
    <property type="entry name" value="Regucalcin"/>
</dbReference>
<dbReference type="PANTHER" id="PTHR10907:SF47">
    <property type="entry name" value="REGUCALCIN"/>
    <property type="match status" value="1"/>
</dbReference>
<comment type="cofactor">
    <cofactor evidence="2">
        <name>Ca(2+)</name>
        <dbReference type="ChEBI" id="CHEBI:29108"/>
    </cofactor>
</comment>
<dbReference type="EC" id="3.1.1.17" evidence="8"/>
<dbReference type="PRINTS" id="PR01790">
    <property type="entry name" value="SMP30FAMILY"/>
</dbReference>
<comment type="cofactor">
    <cofactor evidence="4">
        <name>Mg(2+)</name>
        <dbReference type="ChEBI" id="CHEBI:18420"/>
    </cofactor>
</comment>
<comment type="subcellular location">
    <subcellularLocation>
        <location evidence="6">Cytoplasm</location>
    </subcellularLocation>
</comment>
<evidence type="ECO:0000256" key="2">
    <source>
        <dbReference type="ARBA" id="ARBA00001913"/>
    </source>
</evidence>
<evidence type="ECO:0000256" key="14">
    <source>
        <dbReference type="ARBA" id="ARBA00032464"/>
    </source>
</evidence>
<evidence type="ECO:0000256" key="13">
    <source>
        <dbReference type="ARBA" id="ARBA00022837"/>
    </source>
</evidence>
<evidence type="ECO:0000256" key="7">
    <source>
        <dbReference type="ARBA" id="ARBA00008853"/>
    </source>
</evidence>
<sequence>MEKMTDLHGRLLEGCIWDECSEKLYFVDIECRKIYCFRPDCESLNQMELPDYVSDLVLKKDGTLIAALPDGLYHVDFDKRTADKVMESCLPDGIRYNDGKCDPKGRLWLGSMAMAQDESAPHAGALFCIEKDQIKTIYSGFTIPNGLAWDTKKALFYHVDTATDKVDRYRMTEDGQITEKRTAIDLKKEKGSPDGMCMDSEGHLWIAMWGGYQVICADPTTGEVLERIPVPDANVSCCCFGGKSKAQLYITTARDDTGNGGELYVEEVQVTGGEVYRYGD</sequence>
<organism evidence="16 17">
    <name type="scientific">Muricoprocola aceti</name>
    <dbReference type="NCBI Taxonomy" id="2981772"/>
    <lineage>
        <taxon>Bacteria</taxon>
        <taxon>Bacillati</taxon>
        <taxon>Bacillota</taxon>
        <taxon>Clostridia</taxon>
        <taxon>Lachnospirales</taxon>
        <taxon>Lachnospiraceae</taxon>
        <taxon>Muricoprocola</taxon>
    </lineage>
</organism>
<dbReference type="Pfam" id="PF08450">
    <property type="entry name" value="SGL"/>
    <property type="match status" value="1"/>
</dbReference>
<gene>
    <name evidence="16" type="ORF">OCV47_04260</name>
</gene>
<evidence type="ECO:0000256" key="6">
    <source>
        <dbReference type="ARBA" id="ARBA00004496"/>
    </source>
</evidence>
<keyword evidence="13" id="KW-0106">Calcium</keyword>
<comment type="caution">
    <text evidence="16">The sequence shown here is derived from an EMBL/GenBank/DDBJ whole genome shotgun (WGS) entry which is preliminary data.</text>
</comment>
<dbReference type="RefSeq" id="WP_262654026.1">
    <property type="nucleotide sequence ID" value="NZ_JAOQKE010000003.1"/>
</dbReference>